<organism evidence="1 2">
    <name type="scientific">Citrobacter koseri (strain ATCC BAA-895 / CDC 4225-83 / SGSC4696)</name>
    <dbReference type="NCBI Taxonomy" id="290338"/>
    <lineage>
        <taxon>Bacteria</taxon>
        <taxon>Pseudomonadati</taxon>
        <taxon>Pseudomonadota</taxon>
        <taxon>Gammaproteobacteria</taxon>
        <taxon>Enterobacterales</taxon>
        <taxon>Enterobacteriaceae</taxon>
        <taxon>Citrobacter</taxon>
    </lineage>
</organism>
<dbReference type="HOGENOM" id="CLU_3005862_0_0_6"/>
<proteinExistence type="predicted"/>
<dbReference type="KEGG" id="cko:CKO_01241"/>
<reference evidence="1 2" key="1">
    <citation type="submission" date="2007-08" db="EMBL/GenBank/DDBJ databases">
        <authorList>
            <consortium name="The Citrobacter koseri Genome Sequencing Project"/>
            <person name="McClelland M."/>
            <person name="Sanderson E.K."/>
            <person name="Porwollik S."/>
            <person name="Spieth J."/>
            <person name="Clifton W.S."/>
            <person name="Latreille P."/>
            <person name="Courtney L."/>
            <person name="Wang C."/>
            <person name="Pepin K."/>
            <person name="Bhonagiri V."/>
            <person name="Nash W."/>
            <person name="Johnson M."/>
            <person name="Thiruvilangam P."/>
            <person name="Wilson R."/>
        </authorList>
    </citation>
    <scope>NUCLEOTIDE SEQUENCE [LARGE SCALE GENOMIC DNA]</scope>
    <source>
        <strain evidence="2">ATCC BAA-895 / CDC 4225-83 / SGSC4696</strain>
    </source>
</reference>
<evidence type="ECO:0000313" key="1">
    <source>
        <dbReference type="EMBL" id="ABV12381.1"/>
    </source>
</evidence>
<keyword evidence="2" id="KW-1185">Reference proteome</keyword>
<gene>
    <name evidence="1" type="ordered locus">CKO_01241</name>
</gene>
<evidence type="ECO:0000313" key="2">
    <source>
        <dbReference type="Proteomes" id="UP000008148"/>
    </source>
</evidence>
<dbReference type="Proteomes" id="UP000008148">
    <property type="component" value="Chromosome"/>
</dbReference>
<dbReference type="AlphaFoldDB" id="A8AFW7"/>
<protein>
    <submittedName>
        <fullName evidence="1">Uncharacterized protein</fullName>
    </submittedName>
</protein>
<dbReference type="EMBL" id="CP000822">
    <property type="protein sequence ID" value="ABV12381.1"/>
    <property type="molecule type" value="Genomic_DNA"/>
</dbReference>
<name>A8AFW7_CITK8</name>
<accession>A8AFW7</accession>
<sequence>MSAPFGSVSCGRLKSAFFINGCFGNSETFRNFSIHIGDNEIKKSLLSLNKGLLRSI</sequence>